<sequence>MGCVFCKKVEPEAKEDTGLDGAFRDYGAAERYGPDPTQAQPVSSFAHTPNLNNFPPTPTCPAFLDGSTIRGMSGTGVTLFIALYDYEARTEDDLTFTKGEKFHILNNLEGDWWEARSLSSGHTGYIPSNYVAPVDSIQSEEWYFGKIGRKDAERQLLSQGNLRGAFLIRESETTKGAYSLSIRDWDQTKGDHVKHYKIRKLDTGGYYITTRAQFDSVQMLVQHYMEVNDGLCHLLMVACTTQKPQTLGLAKDAWEINRGSIALDRRLGTGFSALFFPGSLLEFLKDQESQDLSLPHLVDMAAQIAEGMAYMERMNYIHRDLRAANILVGERLVCKIADFGLARLIEDDEYSPRQGAKFPIKWTAPEAALYGRFTIKSDVWSFGILLTELISKGRVPYPGMNNREVLEQVEHGYHMPCPVGCPVSLYEAMEQTWRLDPEERPTFEYLQSFLEDYFTSTEPQYQPGDQT</sequence>
<dbReference type="Proteomes" id="UP000694863">
    <property type="component" value="Unplaced"/>
</dbReference>
<dbReference type="RefSeq" id="XP_045154852.1">
    <property type="nucleotide sequence ID" value="XM_045298917.1"/>
</dbReference>
<reference evidence="2" key="1">
    <citation type="submission" date="2025-08" db="UniProtKB">
        <authorList>
            <consortium name="RefSeq"/>
        </authorList>
    </citation>
    <scope>IDENTIFICATION</scope>
</reference>
<keyword evidence="1" id="KW-1185">Reference proteome</keyword>
<proteinExistence type="predicted"/>
<keyword evidence="2" id="KW-0808">Transferase</keyword>
<gene>
    <name evidence="2" type="primary">FGR</name>
</gene>
<protein>
    <submittedName>
        <fullName evidence="2">Tyrosine-protein kinase Fgr</fullName>
    </submittedName>
</protein>
<keyword evidence="2" id="KW-0418">Kinase</keyword>
<accession>A0AC55DSY1</accession>
<name>A0AC55DSY1_ECHTE</name>
<evidence type="ECO:0000313" key="2">
    <source>
        <dbReference type="RefSeq" id="XP_045154852.1"/>
    </source>
</evidence>
<evidence type="ECO:0000313" key="1">
    <source>
        <dbReference type="Proteomes" id="UP000694863"/>
    </source>
</evidence>
<organism evidence="1 2">
    <name type="scientific">Echinops telfairi</name>
    <name type="common">Lesser hedgehog tenrec</name>
    <dbReference type="NCBI Taxonomy" id="9371"/>
    <lineage>
        <taxon>Eukaryota</taxon>
        <taxon>Metazoa</taxon>
        <taxon>Chordata</taxon>
        <taxon>Craniata</taxon>
        <taxon>Vertebrata</taxon>
        <taxon>Euteleostomi</taxon>
        <taxon>Mammalia</taxon>
        <taxon>Eutheria</taxon>
        <taxon>Afrotheria</taxon>
        <taxon>Tenrecidae</taxon>
        <taxon>Tenrecinae</taxon>
        <taxon>Echinops</taxon>
    </lineage>
</organism>